<dbReference type="InterPro" id="IPR017259">
    <property type="entry name" value="UCP037672"/>
</dbReference>
<dbReference type="HOGENOM" id="CLU_2192442_0_0_9"/>
<feature type="transmembrane region" description="Helical" evidence="1">
    <location>
        <begin position="80"/>
        <end position="99"/>
    </location>
</feature>
<dbReference type="PaxDb" id="195103-CPF_1071"/>
<gene>
    <name evidence="2" type="ordered locus">CPF_1071</name>
</gene>
<dbReference type="Proteomes" id="UP000001823">
    <property type="component" value="Chromosome"/>
</dbReference>
<reference evidence="2 3" key="1">
    <citation type="journal article" date="2006" name="Genome Res.">
        <title>Skewed genomic variability in strains of the toxigenic bacterial pathogen, Clostridium perfringens.</title>
        <authorList>
            <person name="Myers G.S."/>
            <person name="Rasko D.A."/>
            <person name="Cheung J.K."/>
            <person name="Ravel J."/>
            <person name="Seshadri R."/>
            <person name="Deboy R.T."/>
            <person name="Ren Q."/>
            <person name="Varga J."/>
            <person name="Awad M.M."/>
            <person name="Brinkac L.M."/>
            <person name="Daugherty S.C."/>
            <person name="Haft D.H."/>
            <person name="Dodson R.J."/>
            <person name="Madupu R."/>
            <person name="Nelson W.C."/>
            <person name="Rosovitz M.J."/>
            <person name="Sullivan S.A."/>
            <person name="Khouri H."/>
            <person name="Dimitrov G.I."/>
            <person name="Watkins K.L."/>
            <person name="Mulligan S."/>
            <person name="Benton J."/>
            <person name="Radune D."/>
            <person name="Fisher D.J."/>
            <person name="Atkins H.S."/>
            <person name="Hiscox T."/>
            <person name="Jost B.H."/>
            <person name="Billington S.J."/>
            <person name="Songer J.G."/>
            <person name="McClane B.A."/>
            <person name="Titball R.W."/>
            <person name="Rood J.I."/>
            <person name="Melville S.B."/>
            <person name="Paulsen I.T."/>
        </authorList>
    </citation>
    <scope>NUCLEOTIDE SEQUENCE [LARGE SCALE GENOMIC DNA]</scope>
    <source>
        <strain evidence="3">ATCC 13124 / DSM 756 / JCM 1290 / NCIMB 6125 / NCTC 8237 / S 107 / Type A</strain>
    </source>
</reference>
<keyword evidence="3" id="KW-1185">Reference proteome</keyword>
<evidence type="ECO:0008006" key="4">
    <source>
        <dbReference type="Google" id="ProtNLM"/>
    </source>
</evidence>
<evidence type="ECO:0000256" key="1">
    <source>
        <dbReference type="SAM" id="Phobius"/>
    </source>
</evidence>
<proteinExistence type="predicted"/>
<dbReference type="EMBL" id="CP000246">
    <property type="protein sequence ID" value="ABG84923.1"/>
    <property type="molecule type" value="Genomic_DNA"/>
</dbReference>
<accession>A0A0H2YVZ7</accession>
<dbReference type="Pfam" id="PF12650">
    <property type="entry name" value="DUF3784"/>
    <property type="match status" value="1"/>
</dbReference>
<keyword evidence="1" id="KW-0472">Membrane</keyword>
<organism evidence="2 3">
    <name type="scientific">Clostridium perfringens (strain ATCC 13124 / DSM 756 / JCM 1290 / NCIMB 6125 / NCTC 8237 / Type A)</name>
    <dbReference type="NCBI Taxonomy" id="195103"/>
    <lineage>
        <taxon>Bacteria</taxon>
        <taxon>Bacillati</taxon>
        <taxon>Bacillota</taxon>
        <taxon>Clostridia</taxon>
        <taxon>Eubacteriales</taxon>
        <taxon>Clostridiaceae</taxon>
        <taxon>Clostridium</taxon>
    </lineage>
</organism>
<protein>
    <recommendedName>
        <fullName evidence="4">DUF3784 domain-containing protein</fullName>
    </recommendedName>
</protein>
<evidence type="ECO:0000313" key="2">
    <source>
        <dbReference type="EMBL" id="ABG84923.1"/>
    </source>
</evidence>
<keyword evidence="1" id="KW-1133">Transmembrane helix</keyword>
<dbReference type="STRING" id="195103.CPF_1071"/>
<name>A0A0H2YVZ7_CLOP1</name>
<dbReference type="RefSeq" id="WP_011590547.1">
    <property type="nucleotide sequence ID" value="NC_008261.1"/>
</dbReference>
<dbReference type="AlphaFoldDB" id="A0A0H2YVZ7"/>
<keyword evidence="1" id="KW-0812">Transmembrane</keyword>
<dbReference type="eggNOG" id="ENOG502ZMRK">
    <property type="taxonomic scope" value="Bacteria"/>
</dbReference>
<dbReference type="KEGG" id="cpf:CPF_1071"/>
<sequence length="108" mass="11990">MKQADLTGILVLAFLGGGILTFLGVIIKYFNCGDILNGFDEKKHDKEKVSRIVGMDFLIIGLSVIIIALISIFIDKKYYNAIMITQGIIIVLGLIKALYDQFFKCGKN</sequence>
<evidence type="ECO:0000313" key="3">
    <source>
        <dbReference type="Proteomes" id="UP000001823"/>
    </source>
</evidence>
<feature type="transmembrane region" description="Helical" evidence="1">
    <location>
        <begin position="6"/>
        <end position="31"/>
    </location>
</feature>
<feature type="transmembrane region" description="Helical" evidence="1">
    <location>
        <begin position="52"/>
        <end position="74"/>
    </location>
</feature>